<name>A0ABN0G8S1_9BURK</name>
<organism evidence="5 6">
    <name type="scientific">Burkholderia humptydooensis MSMB43</name>
    <dbReference type="NCBI Taxonomy" id="441157"/>
    <lineage>
        <taxon>Bacteria</taxon>
        <taxon>Pseudomonadati</taxon>
        <taxon>Pseudomonadota</taxon>
        <taxon>Betaproteobacteria</taxon>
        <taxon>Burkholderiales</taxon>
        <taxon>Burkholderiaceae</taxon>
        <taxon>Burkholderia</taxon>
        <taxon>pseudomallei group</taxon>
    </lineage>
</organism>
<dbReference type="PANTHER" id="PTHR43432">
    <property type="entry name" value="SLR0285 PROTEIN"/>
    <property type="match status" value="1"/>
</dbReference>
<evidence type="ECO:0000256" key="1">
    <source>
        <dbReference type="ARBA" id="ARBA00022723"/>
    </source>
</evidence>
<accession>A0ABN0G8S1</accession>
<dbReference type="InterPro" id="IPR007197">
    <property type="entry name" value="rSAM"/>
</dbReference>
<keyword evidence="3" id="KW-0411">Iron-sulfur</keyword>
<feature type="domain" description="Radical SAM core" evidence="4">
    <location>
        <begin position="23"/>
        <end position="156"/>
    </location>
</feature>
<evidence type="ECO:0000256" key="3">
    <source>
        <dbReference type="ARBA" id="ARBA00023014"/>
    </source>
</evidence>
<evidence type="ECO:0000256" key="2">
    <source>
        <dbReference type="ARBA" id="ARBA00023004"/>
    </source>
</evidence>
<evidence type="ECO:0000313" key="6">
    <source>
        <dbReference type="Proteomes" id="UP000004682"/>
    </source>
</evidence>
<dbReference type="CDD" id="cd01335">
    <property type="entry name" value="Radical_SAM"/>
    <property type="match status" value="1"/>
</dbReference>
<proteinExistence type="predicted"/>
<evidence type="ECO:0000259" key="4">
    <source>
        <dbReference type="Pfam" id="PF04055"/>
    </source>
</evidence>
<gene>
    <name evidence="5" type="ORF">A33K_14749</name>
</gene>
<dbReference type="PANTHER" id="PTHR43432:SF3">
    <property type="entry name" value="SLR0285 PROTEIN"/>
    <property type="match status" value="1"/>
</dbReference>
<dbReference type="NCBIfam" id="NF033668">
    <property type="entry name" value="rSAM_PA0069"/>
    <property type="match status" value="1"/>
</dbReference>
<dbReference type="EMBL" id="JH692062">
    <property type="protein sequence ID" value="EIP88649.1"/>
    <property type="molecule type" value="Genomic_DNA"/>
</dbReference>
<keyword evidence="1" id="KW-0479">Metal-binding</keyword>
<dbReference type="Proteomes" id="UP000004682">
    <property type="component" value="Unassembled WGS sequence"/>
</dbReference>
<protein>
    <submittedName>
        <fullName evidence="5">Radical SAM</fullName>
    </submittedName>
</protein>
<sequence length="263" mass="29507">MSAGLDFETKLFAKTNAGERLRRELSRVGYKPSVIALGTNTDPYQPIERELKITRGILEILEEHDHPVAITTKSALVTRDADVLARMSQKGLARVFVSVTTLDGALARKMEPRANAPFKRLEAIKILADAGIPTGVMVAPVIPALNDFEIERILEKAADAGAEAAGYVMLRLPLEVRDLFVEWLAVHYPDKQRHVLSLIEQVRDGNLNDSTFGQRMRGTGILAELIQKRFSMACRRLALNTHRRQLRTDLFHQVQEKTQLSLF</sequence>
<dbReference type="InterPro" id="IPR058240">
    <property type="entry name" value="rSAM_sf"/>
</dbReference>
<keyword evidence="2" id="KW-0408">Iron</keyword>
<evidence type="ECO:0000313" key="5">
    <source>
        <dbReference type="EMBL" id="EIP88649.1"/>
    </source>
</evidence>
<dbReference type="SUPFAM" id="SSF102114">
    <property type="entry name" value="Radical SAM enzymes"/>
    <property type="match status" value="1"/>
</dbReference>
<keyword evidence="6" id="KW-1185">Reference proteome</keyword>
<reference evidence="6" key="1">
    <citation type="journal article" date="2012" name="J. Bacteriol.">
        <title>Revised Genome Sequence of Burkholderia thailandensis MSMB43 with Improved Annotation.</title>
        <authorList>
            <person name="Zhuo Y."/>
            <person name="Liu L."/>
            <person name="Wang Q."/>
            <person name="Liu X."/>
            <person name="Ren B."/>
            <person name="Liu M."/>
            <person name="Ni P."/>
            <person name="Cheng Y.Q."/>
            <person name="Zhang L."/>
        </authorList>
    </citation>
    <scope>NUCLEOTIDE SEQUENCE [LARGE SCALE GENOMIC DNA]</scope>
    <source>
        <strain evidence="6">MSMB43</strain>
    </source>
</reference>
<dbReference type="Pfam" id="PF04055">
    <property type="entry name" value="Radical_SAM"/>
    <property type="match status" value="1"/>
</dbReference>
<dbReference type="Gene3D" id="3.80.30.30">
    <property type="match status" value="1"/>
</dbReference>
<dbReference type="InterPro" id="IPR040086">
    <property type="entry name" value="MJ0683-like"/>
</dbReference>